<reference evidence="3" key="1">
    <citation type="submission" date="2011-05" db="EMBL/GenBank/DDBJ databases">
        <title>The genome sequence of Vittaforma corneae strain ATCC 50505.</title>
        <authorList>
            <consortium name="The Broad Institute Genome Sequencing Platform"/>
            <person name="Cuomo C."/>
            <person name="Didier E."/>
            <person name="Bowers L."/>
            <person name="Young S.K."/>
            <person name="Zeng Q."/>
            <person name="Gargeya S."/>
            <person name="Fitzgerald M."/>
            <person name="Haas B."/>
            <person name="Abouelleil A."/>
            <person name="Alvarado L."/>
            <person name="Arachchi H.M."/>
            <person name="Berlin A."/>
            <person name="Chapman S.B."/>
            <person name="Gearin G."/>
            <person name="Goldberg J."/>
            <person name="Griggs A."/>
            <person name="Gujja S."/>
            <person name="Hansen M."/>
            <person name="Heiman D."/>
            <person name="Howarth C."/>
            <person name="Larimer J."/>
            <person name="Lui A."/>
            <person name="MacDonald P.J.P."/>
            <person name="McCowen C."/>
            <person name="Montmayeur A."/>
            <person name="Murphy C."/>
            <person name="Neiman D."/>
            <person name="Pearson M."/>
            <person name="Priest M."/>
            <person name="Roberts A."/>
            <person name="Saif S."/>
            <person name="Shea T."/>
            <person name="Sisk P."/>
            <person name="Stolte C."/>
            <person name="Sykes S."/>
            <person name="Wortman J."/>
            <person name="Nusbaum C."/>
            <person name="Birren B."/>
        </authorList>
    </citation>
    <scope>NUCLEOTIDE SEQUENCE [LARGE SCALE GENOMIC DNA]</scope>
    <source>
        <strain evidence="3">ATCC 50505</strain>
    </source>
</reference>
<dbReference type="PANTHER" id="PTHR22840:SF12">
    <property type="entry name" value="WD REPEAT-CONTAINING PROTEIN 36"/>
    <property type="match status" value="1"/>
</dbReference>
<dbReference type="VEuPathDB" id="MicrosporidiaDB:VICG_00687"/>
<organism evidence="2 3">
    <name type="scientific">Vittaforma corneae (strain ATCC 50505)</name>
    <name type="common">Microsporidian parasite</name>
    <name type="synonym">Nosema corneum</name>
    <dbReference type="NCBI Taxonomy" id="993615"/>
    <lineage>
        <taxon>Eukaryota</taxon>
        <taxon>Fungi</taxon>
        <taxon>Fungi incertae sedis</taxon>
        <taxon>Microsporidia</taxon>
        <taxon>Nosematidae</taxon>
        <taxon>Vittaforma</taxon>
    </lineage>
</organism>
<dbReference type="PANTHER" id="PTHR22840">
    <property type="entry name" value="WD REPEAT-CONTAINING PROTEIN 36"/>
    <property type="match status" value="1"/>
</dbReference>
<dbReference type="OrthoDB" id="2190571at2759"/>
<dbReference type="GeneID" id="19881403"/>
<dbReference type="InterPro" id="IPR015943">
    <property type="entry name" value="WD40/YVTN_repeat-like_dom_sf"/>
</dbReference>
<name>L2GPP8_VITCO</name>
<sequence length="776" mass="88620">MDISATELNNEFNNAKKDELFRIKSENSPFKLYRTVTNLTSKNLHPSITVLKDIPYLLLPSDNSYAVYELQSLRLQFLGPTFPSISCIAQSGAFVYVCCIDILFKTFRGEIIGKTKFPNISISKMLVFGSSFILKSDYELIICECKEANHINDNQADIHEAKYDPVEEKGTNRPIKYEEEFLKECYRLSFSGSKIVDIFHPHSYTNKILISFEDGSSQLYNISTNRKIFEYSFGSAIAMAQTSVVDVVGLVMNNSLIKIYNLKKDKLIFEITEYIGKNIRRIDFKDKTVVIVGDSLAIYDLEIKKEIYRRPVAFSGLMINNDMALITTGSSFEILTLDDLKILKTRKILNEGIKQIFKYTPNEVVLVSNDKVFKMNIYRDEMNGFLKSKTPIERLSIDFNVNSEIENPNIIIYGEGKLSYIDSNCKYHNLITQKCSFVRVFRDFCVFGTKTKVVVMNLVSKRVVLALPVPLGKEVIDACLDNYSLTVLFSNTMCKYNLDMDVIFQYELPKSIKSGRLDCYDKLYFINDHSMLTVISHEDCLSKKAENGCNIGNNNTTEYNRDIPKAKSNGMNSIVFRTFDITKFTVDSSCNVLVGIKHTEILIFDISTGNLLETISTNKNLIDIAILDNFKFICALDSDSQIHLLSNLSHFNATTDSSTLSATITSYEVPVVKKESNFYKDLVLYKSFTSKTDHDLVLKGLTKLEVKELLEIIRKNIQKDFFASQKLLNKLLLYKNSIIEATDLIEIKEEVNRKFKEIEENILKSIGMLDIQKTIE</sequence>
<dbReference type="OMA" id="KEANHIN"/>
<dbReference type="RefSeq" id="XP_007604138.1">
    <property type="nucleotide sequence ID" value="XM_007604076.1"/>
</dbReference>
<dbReference type="InterPro" id="IPR059157">
    <property type="entry name" value="WDR36-Utp21_N"/>
</dbReference>
<feature type="domain" description="WDR36/Utp21 N-terminal" evidence="1">
    <location>
        <begin position="62"/>
        <end position="304"/>
    </location>
</feature>
<dbReference type="STRING" id="993615.L2GPP8"/>
<evidence type="ECO:0000313" key="3">
    <source>
        <dbReference type="Proteomes" id="UP000011082"/>
    </source>
</evidence>
<dbReference type="Gene3D" id="2.130.10.10">
    <property type="entry name" value="YVTN repeat-like/Quinoprotein amine dehydrogenase"/>
    <property type="match status" value="1"/>
</dbReference>
<dbReference type="Pfam" id="PF25171">
    <property type="entry name" value="Beta-prop_WDR36-Utp21_1st"/>
    <property type="match status" value="1"/>
</dbReference>
<dbReference type="GO" id="GO:0032040">
    <property type="term" value="C:small-subunit processome"/>
    <property type="evidence" value="ECO:0007669"/>
    <property type="project" value="TreeGrafter"/>
</dbReference>
<dbReference type="HOGENOM" id="CLU_378988_0_0_1"/>
<gene>
    <name evidence="2" type="ORF">VICG_00687</name>
</gene>
<dbReference type="EMBL" id="JH370133">
    <property type="protein sequence ID" value="ELA42287.1"/>
    <property type="molecule type" value="Genomic_DNA"/>
</dbReference>
<dbReference type="InterPro" id="IPR011047">
    <property type="entry name" value="Quinoprotein_ADH-like_sf"/>
</dbReference>
<dbReference type="GO" id="GO:0006364">
    <property type="term" value="P:rRNA processing"/>
    <property type="evidence" value="ECO:0007669"/>
    <property type="project" value="TreeGrafter"/>
</dbReference>
<keyword evidence="3" id="KW-1185">Reference proteome</keyword>
<evidence type="ECO:0000259" key="1">
    <source>
        <dbReference type="Pfam" id="PF25171"/>
    </source>
</evidence>
<dbReference type="GO" id="GO:0034388">
    <property type="term" value="C:Pwp2p-containing subcomplex of 90S preribosome"/>
    <property type="evidence" value="ECO:0007669"/>
    <property type="project" value="TreeGrafter"/>
</dbReference>
<dbReference type="Proteomes" id="UP000011082">
    <property type="component" value="Unassembled WGS sequence"/>
</dbReference>
<dbReference type="InParanoid" id="L2GPP8"/>
<evidence type="ECO:0000313" key="2">
    <source>
        <dbReference type="EMBL" id="ELA42287.1"/>
    </source>
</evidence>
<accession>L2GPP8</accession>
<dbReference type="SUPFAM" id="SSF50998">
    <property type="entry name" value="Quinoprotein alcohol dehydrogenase-like"/>
    <property type="match status" value="1"/>
</dbReference>
<dbReference type="AlphaFoldDB" id="L2GPP8"/>
<protein>
    <recommendedName>
        <fullName evidence="1">WDR36/Utp21 N-terminal domain-containing protein</fullName>
    </recommendedName>
</protein>
<proteinExistence type="predicted"/>